<evidence type="ECO:0000256" key="10">
    <source>
        <dbReference type="ARBA" id="ARBA00048721"/>
    </source>
</evidence>
<evidence type="ECO:0000313" key="12">
    <source>
        <dbReference type="EMBL" id="BCK79012.1"/>
    </source>
</evidence>
<keyword evidence="4" id="KW-0662">Pyridine nucleotide biosynthesis</keyword>
<dbReference type="InterPro" id="IPR004821">
    <property type="entry name" value="Cyt_trans-like"/>
</dbReference>
<evidence type="ECO:0000259" key="11">
    <source>
        <dbReference type="Pfam" id="PF01467"/>
    </source>
</evidence>
<protein>
    <recommendedName>
        <fullName evidence="3">nicotinate-nucleotide adenylyltransferase</fullName>
        <ecNumber evidence="3">2.7.7.18</ecNumber>
    </recommendedName>
</protein>
<dbReference type="Gene3D" id="3.40.50.620">
    <property type="entry name" value="HUPs"/>
    <property type="match status" value="1"/>
</dbReference>
<dbReference type="EMBL" id="AP023415">
    <property type="protein sequence ID" value="BCK79012.1"/>
    <property type="molecule type" value="Genomic_DNA"/>
</dbReference>
<keyword evidence="8" id="KW-0067">ATP-binding</keyword>
<dbReference type="SUPFAM" id="SSF48371">
    <property type="entry name" value="ARM repeat"/>
    <property type="match status" value="1"/>
</dbReference>
<keyword evidence="7" id="KW-0547">Nucleotide-binding</keyword>
<accession>A0A810PY69</accession>
<evidence type="ECO:0000256" key="5">
    <source>
        <dbReference type="ARBA" id="ARBA00022679"/>
    </source>
</evidence>
<comment type="pathway">
    <text evidence="2">Cofactor biosynthesis; NAD(+) biosynthesis; deamido-NAD(+) from nicotinate D-ribonucleotide: step 1/1.</text>
</comment>
<reference evidence="12" key="1">
    <citation type="submission" date="2020-09" db="EMBL/GenBank/DDBJ databases">
        <title>New species isolated from human feces.</title>
        <authorList>
            <person name="Kitahara M."/>
            <person name="Shigeno Y."/>
            <person name="Shime M."/>
            <person name="Matsumoto Y."/>
            <person name="Nakamura S."/>
            <person name="Motooka D."/>
            <person name="Fukuoka S."/>
            <person name="Nishikawa H."/>
            <person name="Benno Y."/>
        </authorList>
    </citation>
    <scope>NUCLEOTIDE SEQUENCE</scope>
    <source>
        <strain evidence="12">MM35</strain>
    </source>
</reference>
<keyword evidence="9" id="KW-0520">NAD</keyword>
<feature type="domain" description="Cytidyltransferase-like" evidence="11">
    <location>
        <begin position="896"/>
        <end position="1052"/>
    </location>
</feature>
<evidence type="ECO:0000256" key="7">
    <source>
        <dbReference type="ARBA" id="ARBA00022741"/>
    </source>
</evidence>
<dbReference type="InterPro" id="IPR016024">
    <property type="entry name" value="ARM-type_fold"/>
</dbReference>
<keyword evidence="5" id="KW-0808">Transferase</keyword>
<dbReference type="Proteomes" id="UP000681343">
    <property type="component" value="Chromosome"/>
</dbReference>
<dbReference type="PANTHER" id="PTHR39321:SF3">
    <property type="entry name" value="PHOSPHOPANTETHEINE ADENYLYLTRANSFERASE"/>
    <property type="match status" value="1"/>
</dbReference>
<evidence type="ECO:0000256" key="3">
    <source>
        <dbReference type="ARBA" id="ARBA00012389"/>
    </source>
</evidence>
<comment type="catalytic activity">
    <reaction evidence="10">
        <text>nicotinate beta-D-ribonucleotide + ATP + H(+) = deamido-NAD(+) + diphosphate</text>
        <dbReference type="Rhea" id="RHEA:22860"/>
        <dbReference type="ChEBI" id="CHEBI:15378"/>
        <dbReference type="ChEBI" id="CHEBI:30616"/>
        <dbReference type="ChEBI" id="CHEBI:33019"/>
        <dbReference type="ChEBI" id="CHEBI:57502"/>
        <dbReference type="ChEBI" id="CHEBI:58437"/>
        <dbReference type="EC" id="2.7.7.18"/>
    </reaction>
</comment>
<evidence type="ECO:0000256" key="6">
    <source>
        <dbReference type="ARBA" id="ARBA00022695"/>
    </source>
</evidence>
<evidence type="ECO:0000256" key="9">
    <source>
        <dbReference type="ARBA" id="ARBA00023027"/>
    </source>
</evidence>
<dbReference type="RefSeq" id="WP_212820170.1">
    <property type="nucleotide sequence ID" value="NZ_AP023415.1"/>
</dbReference>
<dbReference type="GO" id="GO:0009435">
    <property type="term" value="P:NAD+ biosynthetic process"/>
    <property type="evidence" value="ECO:0007669"/>
    <property type="project" value="InterPro"/>
</dbReference>
<evidence type="ECO:0000256" key="8">
    <source>
        <dbReference type="ARBA" id="ARBA00022840"/>
    </source>
</evidence>
<dbReference type="InterPro" id="IPR014729">
    <property type="entry name" value="Rossmann-like_a/b/a_fold"/>
</dbReference>
<dbReference type="InterPro" id="IPR005248">
    <property type="entry name" value="NadD/NMNAT"/>
</dbReference>
<evidence type="ECO:0000313" key="13">
    <source>
        <dbReference type="Proteomes" id="UP000681343"/>
    </source>
</evidence>
<keyword evidence="13" id="KW-1185">Reference proteome</keyword>
<gene>
    <name evidence="12" type="ORF">MM35RIKEN_12040</name>
</gene>
<dbReference type="SUPFAM" id="SSF52374">
    <property type="entry name" value="Nucleotidylyl transferase"/>
    <property type="match status" value="1"/>
</dbReference>
<dbReference type="GO" id="GO:0004515">
    <property type="term" value="F:nicotinate-nucleotide adenylyltransferase activity"/>
    <property type="evidence" value="ECO:0007669"/>
    <property type="project" value="UniProtKB-EC"/>
</dbReference>
<proteinExistence type="predicted"/>
<organism evidence="12 13">
    <name type="scientific">Vescimonas fastidiosa</name>
    <dbReference type="NCBI Taxonomy" id="2714353"/>
    <lineage>
        <taxon>Bacteria</taxon>
        <taxon>Bacillati</taxon>
        <taxon>Bacillota</taxon>
        <taxon>Clostridia</taxon>
        <taxon>Eubacteriales</taxon>
        <taxon>Oscillospiraceae</taxon>
        <taxon>Vescimonas</taxon>
    </lineage>
</organism>
<keyword evidence="6" id="KW-0548">Nucleotidyltransferase</keyword>
<dbReference type="Pfam" id="PF01467">
    <property type="entry name" value="CTP_transf_like"/>
    <property type="match status" value="1"/>
</dbReference>
<evidence type="ECO:0000256" key="4">
    <source>
        <dbReference type="ARBA" id="ARBA00022642"/>
    </source>
</evidence>
<dbReference type="GO" id="GO:0005524">
    <property type="term" value="F:ATP binding"/>
    <property type="evidence" value="ECO:0007669"/>
    <property type="project" value="UniProtKB-KW"/>
</dbReference>
<dbReference type="KEGG" id="vfa:MM35RIKEN_12040"/>
<name>A0A810PY69_9FIRM</name>
<dbReference type="SUPFAM" id="SSF109604">
    <property type="entry name" value="HD-domain/PDEase-like"/>
    <property type="match status" value="1"/>
</dbReference>
<dbReference type="EC" id="2.7.7.18" evidence="3"/>
<dbReference type="PANTHER" id="PTHR39321">
    <property type="entry name" value="NICOTINATE-NUCLEOTIDE ADENYLYLTRANSFERASE-RELATED"/>
    <property type="match status" value="1"/>
</dbReference>
<comment type="function">
    <text evidence="1">Catalyzes the reversible adenylation of nicotinate mononucleotide (NaMN) to nicotinic acid adenine dinucleotide (NaAD).</text>
</comment>
<sequence length="1587" mass="178871">MNRKRIRQMNTLLLRRLQKRPAAAYFEERKDFLLSLERENYMQRFAGLVSGERIRCGAVLELCREELAQLCPSQPQEGWLRCAFDFARRQLFPEQVPSSDGGAGAVFFLSVLQVLFTVQREILPFDPMYDFAFISGEELEQSPGAALYEQMLRLWKREYIYEMMRLGLEVTPFRALEHIAGVHHIAITMGRELKEAGVPVDLALVSGSAAGHDIGKFGCRPGERVPYLHYYYTDLWFRRRRLTEIGHVAANHSVWDLEPDYLSVESLLLIYADFRVKQTLGPGGEEITHISTLSDAFAVILNKLDGVDEAKKQRYRRVYTRLQDFERFMEERGVDTSLQGRAQPPRREKAAALMTDEEALGVLRLVCVEHNIRLMDRLTESRSFARLLEQARGETDWRRLRAYLGVIESYSLYLRLPQKVETLSFLYELLMHREGDIRRQAAALMGAIIADFHAGYVKERPADCKSTGTLTDLSQWKACLEQSIFPDHKLMPQHRSWIGYTLKFMVNSLLQHCHGREERFLDCLLAYCKPGGRMESSVVFLLLDTFAALPLDRCTPAQTETLLHFAEGAARSRELTVRTAAALLLRRLLPILALGERARAALKKMNSEDSPSLTLLRSRLLEGRALRLPDETISEIFLDNLKTATPWIVKRVNILLLTEHAHAGGAQMLHIAAHYSNLIKVSDRVTVRHSAGLALLELAPLLSVDQRNEIAVELCRGLELGQQEFTKYIPDYLGRFALWLPPEQLDELLRSLEGTLSSSEGHIVASALDTAAVLLEDYTAYRDRFPESESVYRGRARRLLGMLMKGTAGIDTGTRQEAMYLLGRRVFGSTGLGRKEKCRALQLTVRRILALCQAADENGLTFYYRAAMLGKLYRFLVEQELLCGEVPFEPSRPLAFFPGTFDPFTLSHKGIVRAIRDEGFEVLLAIDEFSWSKRTQPYRIRREIAAMSVADEFYVHIFPEDFPVNIANPENLRRLREAFPGREVSIVVGSDVVAHASSYQKPAQADSIHGFDHVIFRRAGAVAADYGCISGHVLELTLPEELEEISSTRIREAVDANRDISHLIDPVAQEFIYRHSLYLREPQDKPVLRTEDLEFIPCGPEDGQLEALLHRSAPAGAQGLLRALGHTGDDVLLLCHGKEKTVLGAATYCCMDSQHLFSRLGSAELAAFVRQNAGGRTLLLSGLFVPSSPQQEELGQLLLTEVLTLALGREYTYAIYEPLEGFADAWIRQELHLQGFLPVPEGVSRSALAVDMRQPIILSNNVDTTIKPPLSTAPSVVAAVAAAHRRLQEMLTHLQPGSLVLSLSAGVIYHRLLQRITECNGVPEVQTVPRKLGPDICVPYGKLLRGVIVPNTVTKTLRTDKVYEPDLSSYSIEAYPDYSPLEDQVRTIRAFDRPAILVDDVLHDGKRIRRLDPLLRRTGTEVKKVLVGYLTGTGRDLMESLGYDAEGVYYLPNLRMRFVESTLYPFIGGDTIRRSQRPEGGLQPSVNRVLPYASPEFSPLDPETAWALSLCCVENARNILLALETEYRRAFARNLTLSRLSEAVILPLCPDKGGSMAYDLSRGASTYLDDDIELLKRMRFGRKETTV</sequence>
<evidence type="ECO:0000256" key="2">
    <source>
        <dbReference type="ARBA" id="ARBA00005019"/>
    </source>
</evidence>
<evidence type="ECO:0000256" key="1">
    <source>
        <dbReference type="ARBA" id="ARBA00002324"/>
    </source>
</evidence>